<dbReference type="EMBL" id="JAQQBS010001423">
    <property type="protein sequence ID" value="KAK0160571.1"/>
    <property type="molecule type" value="Genomic_DNA"/>
</dbReference>
<evidence type="ECO:0000313" key="8">
    <source>
        <dbReference type="Proteomes" id="UP001168990"/>
    </source>
</evidence>
<dbReference type="GO" id="GO:0016020">
    <property type="term" value="C:membrane"/>
    <property type="evidence" value="ECO:0007669"/>
    <property type="project" value="UniProtKB-SubCell"/>
</dbReference>
<dbReference type="InterPro" id="IPR026050">
    <property type="entry name" value="C1GALT1/C1GALT1_chp1"/>
</dbReference>
<organism evidence="7 8">
    <name type="scientific">Microctonus aethiopoides</name>
    <dbReference type="NCBI Taxonomy" id="144406"/>
    <lineage>
        <taxon>Eukaryota</taxon>
        <taxon>Metazoa</taxon>
        <taxon>Ecdysozoa</taxon>
        <taxon>Arthropoda</taxon>
        <taxon>Hexapoda</taxon>
        <taxon>Insecta</taxon>
        <taxon>Pterygota</taxon>
        <taxon>Neoptera</taxon>
        <taxon>Endopterygota</taxon>
        <taxon>Hymenoptera</taxon>
        <taxon>Apocrita</taxon>
        <taxon>Ichneumonoidea</taxon>
        <taxon>Braconidae</taxon>
        <taxon>Euphorinae</taxon>
        <taxon>Microctonus</taxon>
    </lineage>
</organism>
<sequence length="267" mass="31590">MDNEIPVLKLSIKLTSSWQMLCEVMNYIWNIDNKLLQWTIFIKDDTIILLENLRYFVAGLDFNNDYYLGHPISLWGQTYNVAQAGYVLSRGSFRKIIETFDDNYKCSSSGKYWKNEDFYLGKHLSMLNIHPLDTRDYRMRGIFHGYSLQLLLWGVAKPSNYFTHALYPPDDKNCCSPKSITFTVAESDKLYTINYILYHLNVFNCMGHYGNKLAPTKLPENEVWKLALTEEFNITYFDNITDKVYYEIWRSRYEEPAEFINHDYTHA</sequence>
<dbReference type="Proteomes" id="UP001168990">
    <property type="component" value="Unassembled WGS sequence"/>
</dbReference>
<reference evidence="7" key="1">
    <citation type="journal article" date="2023" name="bioRxiv">
        <title>Scaffold-level genome assemblies of two parasitoid biocontrol wasps reveal the parthenogenesis mechanism and an associated novel virus.</title>
        <authorList>
            <person name="Inwood S."/>
            <person name="Skelly J."/>
            <person name="Guhlin J."/>
            <person name="Harrop T."/>
            <person name="Goldson S."/>
            <person name="Dearden P."/>
        </authorList>
    </citation>
    <scope>NUCLEOTIDE SEQUENCE</scope>
    <source>
        <strain evidence="7">Irish</strain>
        <tissue evidence="7">Whole body</tissue>
    </source>
</reference>
<keyword evidence="4" id="KW-0735">Signal-anchor</keyword>
<proteinExistence type="inferred from homology"/>
<keyword evidence="3" id="KW-0812">Transmembrane</keyword>
<evidence type="ECO:0000256" key="6">
    <source>
        <dbReference type="ARBA" id="ARBA00023136"/>
    </source>
</evidence>
<dbReference type="PANTHER" id="PTHR23033">
    <property type="entry name" value="BETA1,3-GALACTOSYLTRANSFERASE"/>
    <property type="match status" value="1"/>
</dbReference>
<evidence type="ECO:0000256" key="5">
    <source>
        <dbReference type="ARBA" id="ARBA00022989"/>
    </source>
</evidence>
<reference evidence="7" key="2">
    <citation type="submission" date="2023-03" db="EMBL/GenBank/DDBJ databases">
        <authorList>
            <person name="Inwood S.N."/>
            <person name="Skelly J.G."/>
            <person name="Guhlin J."/>
            <person name="Harrop T.W.R."/>
            <person name="Goldson S.G."/>
            <person name="Dearden P.K."/>
        </authorList>
    </citation>
    <scope>NUCLEOTIDE SEQUENCE</scope>
    <source>
        <strain evidence="7">Irish</strain>
        <tissue evidence="7">Whole body</tissue>
    </source>
</reference>
<gene>
    <name evidence="7" type="ORF">PV328_007969</name>
</gene>
<evidence type="ECO:0000256" key="3">
    <source>
        <dbReference type="ARBA" id="ARBA00022692"/>
    </source>
</evidence>
<evidence type="ECO:0000256" key="4">
    <source>
        <dbReference type="ARBA" id="ARBA00022968"/>
    </source>
</evidence>
<keyword evidence="6" id="KW-0472">Membrane</keyword>
<keyword evidence="5" id="KW-1133">Transmembrane helix</keyword>
<keyword evidence="8" id="KW-1185">Reference proteome</keyword>
<comment type="subcellular location">
    <subcellularLocation>
        <location evidence="1">Membrane</location>
        <topology evidence="1">Single-pass type II membrane protein</topology>
    </subcellularLocation>
</comment>
<dbReference type="GO" id="GO:0016263">
    <property type="term" value="F:glycoprotein-N-acetylgalactosamine 3-beta-galactosyltransferase activity"/>
    <property type="evidence" value="ECO:0007669"/>
    <property type="project" value="TreeGrafter"/>
</dbReference>
<accession>A0AA39C9T6</accession>
<dbReference type="PANTHER" id="PTHR23033:SF14">
    <property type="entry name" value="GLYCOPROTEIN-N-ACETYLGALACTOSAMINE 3-BETA-GALACTOSYLTRANSFERASE 1-RELATED"/>
    <property type="match status" value="1"/>
</dbReference>
<evidence type="ECO:0000313" key="7">
    <source>
        <dbReference type="EMBL" id="KAK0160571.1"/>
    </source>
</evidence>
<name>A0AA39C9T6_9HYME</name>
<dbReference type="AlphaFoldDB" id="A0AA39C9T6"/>
<dbReference type="Gene3D" id="3.90.550.50">
    <property type="match status" value="1"/>
</dbReference>
<evidence type="ECO:0000256" key="2">
    <source>
        <dbReference type="ARBA" id="ARBA00006462"/>
    </source>
</evidence>
<evidence type="ECO:0000256" key="1">
    <source>
        <dbReference type="ARBA" id="ARBA00004606"/>
    </source>
</evidence>
<protein>
    <submittedName>
        <fullName evidence="7">Uncharacterized protein</fullName>
    </submittedName>
</protein>
<comment type="similarity">
    <text evidence="2">Belongs to the glycosyltransferase 31 family. Beta3-Gal-T subfamily.</text>
</comment>
<comment type="caution">
    <text evidence="7">The sequence shown here is derived from an EMBL/GenBank/DDBJ whole genome shotgun (WGS) entry which is preliminary data.</text>
</comment>